<dbReference type="AlphaFoldDB" id="A0A9D9GUC8"/>
<reference evidence="1" key="1">
    <citation type="submission" date="2020-10" db="EMBL/GenBank/DDBJ databases">
        <authorList>
            <person name="Gilroy R."/>
        </authorList>
    </citation>
    <scope>NUCLEOTIDE SEQUENCE</scope>
    <source>
        <strain evidence="1">8207</strain>
    </source>
</reference>
<name>A0A9D9GUC8_9PROT</name>
<accession>A0A9D9GUC8</accession>
<evidence type="ECO:0000313" key="2">
    <source>
        <dbReference type="Proteomes" id="UP000823630"/>
    </source>
</evidence>
<evidence type="ECO:0000313" key="1">
    <source>
        <dbReference type="EMBL" id="MBO8425421.1"/>
    </source>
</evidence>
<sequence>MKQDELIQSLLDKMHAMFDKAIGPNNRSEYMRQHNVSGIDWHFSLSADDIINQKIPRAVAGCTGISKVFSKLATEAGLKHVVLTTAREENLKGAEQDRKSGKKERIISGHQIIAVYDENGKLRAFDPGLKELKYIKSDIQVGNIIKFRFGGEIIPHTIT</sequence>
<proteinExistence type="predicted"/>
<organism evidence="1 2">
    <name type="scientific">Candidatus Enterousia avistercoris</name>
    <dbReference type="NCBI Taxonomy" id="2840788"/>
    <lineage>
        <taxon>Bacteria</taxon>
        <taxon>Pseudomonadati</taxon>
        <taxon>Pseudomonadota</taxon>
        <taxon>Alphaproteobacteria</taxon>
        <taxon>Candidatus Enterousia</taxon>
    </lineage>
</organism>
<gene>
    <name evidence="1" type="ORF">IAC69_02990</name>
</gene>
<protein>
    <submittedName>
        <fullName evidence="1">Uncharacterized protein</fullName>
    </submittedName>
</protein>
<dbReference type="Proteomes" id="UP000823630">
    <property type="component" value="Unassembled WGS sequence"/>
</dbReference>
<dbReference type="EMBL" id="JADINC010000048">
    <property type="protein sequence ID" value="MBO8425421.1"/>
    <property type="molecule type" value="Genomic_DNA"/>
</dbReference>
<feature type="non-terminal residue" evidence="1">
    <location>
        <position position="159"/>
    </location>
</feature>
<comment type="caution">
    <text evidence="1">The sequence shown here is derived from an EMBL/GenBank/DDBJ whole genome shotgun (WGS) entry which is preliminary data.</text>
</comment>
<reference evidence="1" key="2">
    <citation type="journal article" date="2021" name="PeerJ">
        <title>Extensive microbial diversity within the chicken gut microbiome revealed by metagenomics and culture.</title>
        <authorList>
            <person name="Gilroy R."/>
            <person name="Ravi A."/>
            <person name="Getino M."/>
            <person name="Pursley I."/>
            <person name="Horton D.L."/>
            <person name="Alikhan N.F."/>
            <person name="Baker D."/>
            <person name="Gharbi K."/>
            <person name="Hall N."/>
            <person name="Watson M."/>
            <person name="Adriaenssens E.M."/>
            <person name="Foster-Nyarko E."/>
            <person name="Jarju S."/>
            <person name="Secka A."/>
            <person name="Antonio M."/>
            <person name="Oren A."/>
            <person name="Chaudhuri R.R."/>
            <person name="La Ragione R."/>
            <person name="Hildebrand F."/>
            <person name="Pallen M.J."/>
        </authorList>
    </citation>
    <scope>NUCLEOTIDE SEQUENCE</scope>
    <source>
        <strain evidence="1">8207</strain>
    </source>
</reference>